<dbReference type="AlphaFoldDB" id="A0A9D4RJB1"/>
<sequence>MRIQQALQIISYDAAGELGNSPSSTLYSTAQKNTCLASAGTHRSRLSMAMMAPIVRQRKCIMGH</sequence>
<dbReference type="EMBL" id="JAIWYP010000002">
    <property type="protein sequence ID" value="KAH3870781.1"/>
    <property type="molecule type" value="Genomic_DNA"/>
</dbReference>
<dbReference type="Proteomes" id="UP000828390">
    <property type="component" value="Unassembled WGS sequence"/>
</dbReference>
<evidence type="ECO:0000313" key="2">
    <source>
        <dbReference type="Proteomes" id="UP000828390"/>
    </source>
</evidence>
<protein>
    <submittedName>
        <fullName evidence="1">Uncharacterized protein</fullName>
    </submittedName>
</protein>
<proteinExistence type="predicted"/>
<keyword evidence="2" id="KW-1185">Reference proteome</keyword>
<reference evidence="1" key="2">
    <citation type="submission" date="2020-11" db="EMBL/GenBank/DDBJ databases">
        <authorList>
            <person name="McCartney M.A."/>
            <person name="Auch B."/>
            <person name="Kono T."/>
            <person name="Mallez S."/>
            <person name="Becker A."/>
            <person name="Gohl D.M."/>
            <person name="Silverstein K.A.T."/>
            <person name="Koren S."/>
            <person name="Bechman K.B."/>
            <person name="Herman A."/>
            <person name="Abrahante J.E."/>
            <person name="Garbe J."/>
        </authorList>
    </citation>
    <scope>NUCLEOTIDE SEQUENCE</scope>
    <source>
        <strain evidence="1">Duluth1</strain>
        <tissue evidence="1">Whole animal</tissue>
    </source>
</reference>
<comment type="caution">
    <text evidence="1">The sequence shown here is derived from an EMBL/GenBank/DDBJ whole genome shotgun (WGS) entry which is preliminary data.</text>
</comment>
<reference evidence="1" key="1">
    <citation type="journal article" date="2019" name="bioRxiv">
        <title>The Genome of the Zebra Mussel, Dreissena polymorpha: A Resource for Invasive Species Research.</title>
        <authorList>
            <person name="McCartney M.A."/>
            <person name="Auch B."/>
            <person name="Kono T."/>
            <person name="Mallez S."/>
            <person name="Zhang Y."/>
            <person name="Obille A."/>
            <person name="Becker A."/>
            <person name="Abrahante J.E."/>
            <person name="Garbe J."/>
            <person name="Badalamenti J.P."/>
            <person name="Herman A."/>
            <person name="Mangelson H."/>
            <person name="Liachko I."/>
            <person name="Sullivan S."/>
            <person name="Sone E.D."/>
            <person name="Koren S."/>
            <person name="Silverstein K.A.T."/>
            <person name="Beckman K.B."/>
            <person name="Gohl D.M."/>
        </authorList>
    </citation>
    <scope>NUCLEOTIDE SEQUENCE</scope>
    <source>
        <strain evidence="1">Duluth1</strain>
        <tissue evidence="1">Whole animal</tissue>
    </source>
</reference>
<accession>A0A9D4RJB1</accession>
<evidence type="ECO:0000313" key="1">
    <source>
        <dbReference type="EMBL" id="KAH3870781.1"/>
    </source>
</evidence>
<name>A0A9D4RJB1_DREPO</name>
<organism evidence="1 2">
    <name type="scientific">Dreissena polymorpha</name>
    <name type="common">Zebra mussel</name>
    <name type="synonym">Mytilus polymorpha</name>
    <dbReference type="NCBI Taxonomy" id="45954"/>
    <lineage>
        <taxon>Eukaryota</taxon>
        <taxon>Metazoa</taxon>
        <taxon>Spiralia</taxon>
        <taxon>Lophotrochozoa</taxon>
        <taxon>Mollusca</taxon>
        <taxon>Bivalvia</taxon>
        <taxon>Autobranchia</taxon>
        <taxon>Heteroconchia</taxon>
        <taxon>Euheterodonta</taxon>
        <taxon>Imparidentia</taxon>
        <taxon>Neoheterodontei</taxon>
        <taxon>Myida</taxon>
        <taxon>Dreissenoidea</taxon>
        <taxon>Dreissenidae</taxon>
        <taxon>Dreissena</taxon>
    </lineage>
</organism>
<gene>
    <name evidence="1" type="ORF">DPMN_033971</name>
</gene>